<name>A0A3S0XXV1_9GAMM</name>
<organism evidence="1 2">
    <name type="scientific">Vreelandella andesensis</name>
    <dbReference type="NCBI Taxonomy" id="447567"/>
    <lineage>
        <taxon>Bacteria</taxon>
        <taxon>Pseudomonadati</taxon>
        <taxon>Pseudomonadota</taxon>
        <taxon>Gammaproteobacteria</taxon>
        <taxon>Oceanospirillales</taxon>
        <taxon>Halomonadaceae</taxon>
        <taxon>Vreelandella</taxon>
    </lineage>
</organism>
<gene>
    <name evidence="1" type="ORF">ELY33_04965</name>
</gene>
<dbReference type="SUPFAM" id="SSF81901">
    <property type="entry name" value="HCP-like"/>
    <property type="match status" value="1"/>
</dbReference>
<dbReference type="InterPro" id="IPR011990">
    <property type="entry name" value="TPR-like_helical_dom_sf"/>
</dbReference>
<dbReference type="OrthoDB" id="8561742at2"/>
<dbReference type="InterPro" id="IPR050767">
    <property type="entry name" value="Sel1_AlgK"/>
</dbReference>
<sequence>MRIKMESLKNILLKIYISLTSFNRYTSEEYGHKAYNNKNYELAADMLFIPAENGDIQSQITLGIMYENGQGVPQNHAEAAKWYKKAAVQGSSNGQFYLSLLYKSGLGVPFSPTMAYVLESLSAAQGHKIACKNRNLSLEKLERNQVSEGQKITLSWHVGEDFPTCSDFNHFEE</sequence>
<dbReference type="AlphaFoldDB" id="A0A3S0XXV1"/>
<dbReference type="Pfam" id="PF08238">
    <property type="entry name" value="Sel1"/>
    <property type="match status" value="2"/>
</dbReference>
<proteinExistence type="predicted"/>
<dbReference type="PANTHER" id="PTHR11102:SF160">
    <property type="entry name" value="ERAD-ASSOCIATED E3 UBIQUITIN-PROTEIN LIGASE COMPONENT HRD3"/>
    <property type="match status" value="1"/>
</dbReference>
<evidence type="ECO:0000313" key="2">
    <source>
        <dbReference type="Proteomes" id="UP000287336"/>
    </source>
</evidence>
<dbReference type="InterPro" id="IPR006597">
    <property type="entry name" value="Sel1-like"/>
</dbReference>
<evidence type="ECO:0000313" key="1">
    <source>
        <dbReference type="EMBL" id="RUR32733.1"/>
    </source>
</evidence>
<dbReference type="Gene3D" id="1.25.40.10">
    <property type="entry name" value="Tetratricopeptide repeat domain"/>
    <property type="match status" value="1"/>
</dbReference>
<protein>
    <submittedName>
        <fullName evidence="1">Sel1 repeat family protein</fullName>
    </submittedName>
</protein>
<dbReference type="EMBL" id="RZHG01000009">
    <property type="protein sequence ID" value="RUR32733.1"/>
    <property type="molecule type" value="Genomic_DNA"/>
</dbReference>
<dbReference type="Proteomes" id="UP000287336">
    <property type="component" value="Unassembled WGS sequence"/>
</dbReference>
<dbReference type="PANTHER" id="PTHR11102">
    <property type="entry name" value="SEL-1-LIKE PROTEIN"/>
    <property type="match status" value="1"/>
</dbReference>
<accession>A0A3S0XXV1</accession>
<dbReference type="SMART" id="SM00671">
    <property type="entry name" value="SEL1"/>
    <property type="match status" value="2"/>
</dbReference>
<comment type="caution">
    <text evidence="1">The sequence shown here is derived from an EMBL/GenBank/DDBJ whole genome shotgun (WGS) entry which is preliminary data.</text>
</comment>
<reference evidence="1 2" key="1">
    <citation type="submission" date="2018-12" db="EMBL/GenBank/DDBJ databases">
        <title>three novel Halomonas strain isolated from plants.</title>
        <authorList>
            <person name="Sun C."/>
        </authorList>
    </citation>
    <scope>NUCLEOTIDE SEQUENCE [LARGE SCALE GENOMIC DNA]</scope>
    <source>
        <strain evidence="1 2">DSM 19434</strain>
    </source>
</reference>
<keyword evidence="2" id="KW-1185">Reference proteome</keyword>